<keyword evidence="2" id="KW-1185">Reference proteome</keyword>
<dbReference type="EMBL" id="KQ982588">
    <property type="protein sequence ID" value="KYQ54127.1"/>
    <property type="molecule type" value="Genomic_DNA"/>
</dbReference>
<accession>A0A151X153</accession>
<reference evidence="1 2" key="1">
    <citation type="submission" date="2015-09" db="EMBL/GenBank/DDBJ databases">
        <title>Trachymyrmex zeteki WGS genome.</title>
        <authorList>
            <person name="Nygaard S."/>
            <person name="Hu H."/>
            <person name="Boomsma J."/>
            <person name="Zhang G."/>
        </authorList>
    </citation>
    <scope>NUCLEOTIDE SEQUENCE [LARGE SCALE GENOMIC DNA]</scope>
    <source>
        <strain evidence="1">Tzet28-1</strain>
        <tissue evidence="1">Whole body</tissue>
    </source>
</reference>
<dbReference type="Proteomes" id="UP000075809">
    <property type="component" value="Unassembled WGS sequence"/>
</dbReference>
<sequence>MKVFGIFLFQVIRGKICTASEPPLSCTIWILHFEVTVVEVNPLTPAAKNGTESSIFLPRALICWTAFGGSMPVTTETLTPAFSNTCPSCRTQVIPPPPSFLVQRSTLKELPFSSFSRTLQKSA</sequence>
<evidence type="ECO:0000313" key="2">
    <source>
        <dbReference type="Proteomes" id="UP000075809"/>
    </source>
</evidence>
<proteinExistence type="predicted"/>
<protein>
    <submittedName>
        <fullName evidence="1">Uncharacterized protein</fullName>
    </submittedName>
</protein>
<evidence type="ECO:0000313" key="1">
    <source>
        <dbReference type="EMBL" id="KYQ54127.1"/>
    </source>
</evidence>
<dbReference type="AlphaFoldDB" id="A0A151X153"/>
<organism evidence="1 2">
    <name type="scientific">Mycetomoellerius zeteki</name>
    <dbReference type="NCBI Taxonomy" id="64791"/>
    <lineage>
        <taxon>Eukaryota</taxon>
        <taxon>Metazoa</taxon>
        <taxon>Ecdysozoa</taxon>
        <taxon>Arthropoda</taxon>
        <taxon>Hexapoda</taxon>
        <taxon>Insecta</taxon>
        <taxon>Pterygota</taxon>
        <taxon>Neoptera</taxon>
        <taxon>Endopterygota</taxon>
        <taxon>Hymenoptera</taxon>
        <taxon>Apocrita</taxon>
        <taxon>Aculeata</taxon>
        <taxon>Formicoidea</taxon>
        <taxon>Formicidae</taxon>
        <taxon>Myrmicinae</taxon>
        <taxon>Mycetomoellerius</taxon>
    </lineage>
</organism>
<gene>
    <name evidence="1" type="ORF">ALC60_06999</name>
</gene>
<name>A0A151X153_9HYME</name>